<gene>
    <name evidence="2" type="ORF">LQG66_20685</name>
</gene>
<dbReference type="Pfam" id="PF11775">
    <property type="entry name" value="CobT_C"/>
    <property type="match status" value="1"/>
</dbReference>
<organism evidence="2 3">
    <name type="scientific">Bradyrhizobium ontarionense</name>
    <dbReference type="NCBI Taxonomy" id="2898149"/>
    <lineage>
        <taxon>Bacteria</taxon>
        <taxon>Pseudomonadati</taxon>
        <taxon>Pseudomonadota</taxon>
        <taxon>Alphaproteobacteria</taxon>
        <taxon>Hyphomicrobiales</taxon>
        <taxon>Nitrobacteraceae</taxon>
        <taxon>Bradyrhizobium</taxon>
    </lineage>
</organism>
<dbReference type="RefSeq" id="WP_231317528.1">
    <property type="nucleotide sequence ID" value="NZ_CP088156.1"/>
</dbReference>
<reference evidence="2" key="1">
    <citation type="journal article" date="2024" name="Antonie Van Leeuwenhoek">
        <title>Bradyrhizobium ontarionense sp. nov., a novel bacterial symbiont isolated from Aeschynomene indica (Indian jointvetch), harbours photosynthesis, nitrogen fixation and nitrous oxide (N2O) reductase genes.</title>
        <authorList>
            <person name="Bromfield E.S.P."/>
            <person name="Cloutier S."/>
        </authorList>
    </citation>
    <scope>NUCLEOTIDE SEQUENCE</scope>
    <source>
        <strain evidence="2">A19</strain>
    </source>
</reference>
<proteinExistence type="predicted"/>
<dbReference type="PANTHER" id="PTHR41248">
    <property type="entry name" value="NORD PROTEIN"/>
    <property type="match status" value="1"/>
</dbReference>
<dbReference type="PANTHER" id="PTHR41248:SF1">
    <property type="entry name" value="NORD PROTEIN"/>
    <property type="match status" value="1"/>
</dbReference>
<evidence type="ECO:0000313" key="2">
    <source>
        <dbReference type="EMBL" id="UFZ01734.1"/>
    </source>
</evidence>
<evidence type="ECO:0000259" key="1">
    <source>
        <dbReference type="Pfam" id="PF11775"/>
    </source>
</evidence>
<dbReference type="InterPro" id="IPR025861">
    <property type="entry name" value="CobT_VWA_dom"/>
</dbReference>
<dbReference type="Gene3D" id="3.40.50.410">
    <property type="entry name" value="von Willebrand factor, type A domain"/>
    <property type="match status" value="1"/>
</dbReference>
<keyword evidence="3" id="KW-1185">Reference proteome</keyword>
<feature type="domain" description="Cobalamin biosynthesis protein CobT VWA" evidence="1">
    <location>
        <begin position="104"/>
        <end position="310"/>
    </location>
</feature>
<sequence length="313" mass="35174">MFWRNVFLTMLIALMALSFLPSLRKARRRPVRFDRDRPYRVYTREFDVEINANDLDAFLAALPDPDHGYSERFTEAAPQQLYDLETELAARAERTAPIPPQTDADDAIVSLLIDHSGSMRGRPMLFAARAALVASDLLESLGAKLEVLGFTTTRWKGGQSREKWLRDGQPPYPGRLNDLLHIVYCSAGETLGTQHCAAMLRKDLVKENIDGEAIAWAASRLRQRKERWKYLIVLSDGAPVDDSTLIENGDGYLSHHLRSVTSEIEEAGDIQLAAIGIGHPVERYYKQGVTIRSPDELEQTIVQLIGRLLSQSS</sequence>
<accession>A0ABY3R360</accession>
<protein>
    <submittedName>
        <fullName evidence="2">Cobalamin biosynthesis protein CobT</fullName>
    </submittedName>
</protein>
<evidence type="ECO:0000313" key="3">
    <source>
        <dbReference type="Proteomes" id="UP001431010"/>
    </source>
</evidence>
<dbReference type="InterPro" id="IPR051928">
    <property type="entry name" value="NorD/CobT"/>
</dbReference>
<dbReference type="EMBL" id="CP088156">
    <property type="protein sequence ID" value="UFZ01734.1"/>
    <property type="molecule type" value="Genomic_DNA"/>
</dbReference>
<dbReference type="InterPro" id="IPR036465">
    <property type="entry name" value="vWFA_dom_sf"/>
</dbReference>
<dbReference type="Proteomes" id="UP001431010">
    <property type="component" value="Chromosome"/>
</dbReference>
<dbReference type="SUPFAM" id="SSF53300">
    <property type="entry name" value="vWA-like"/>
    <property type="match status" value="1"/>
</dbReference>
<name>A0ABY3R360_9BRAD</name>